<reference evidence="2" key="1">
    <citation type="journal article" date="2014" name="Genome Announc.">
        <title>Draft genome sequence of Colletotrichum sublineola, a destructive pathogen of cultivated sorghum.</title>
        <authorList>
            <person name="Baroncelli R."/>
            <person name="Sanz-Martin J.M."/>
            <person name="Rech G.E."/>
            <person name="Sukno S.A."/>
            <person name="Thon M.R."/>
        </authorList>
    </citation>
    <scope>NUCLEOTIDE SEQUENCE [LARGE SCALE GENOMIC DNA]</scope>
    <source>
        <strain evidence="2">TX430BB</strain>
    </source>
</reference>
<comment type="caution">
    <text evidence="1">The sequence shown here is derived from an EMBL/GenBank/DDBJ whole genome shotgun (WGS) entry which is preliminary data.</text>
</comment>
<accession>A0A066XFD2</accession>
<dbReference type="Proteomes" id="UP000027238">
    <property type="component" value="Unassembled WGS sequence"/>
</dbReference>
<evidence type="ECO:0000313" key="2">
    <source>
        <dbReference type="Proteomes" id="UP000027238"/>
    </source>
</evidence>
<dbReference type="EMBL" id="JMSE01000941">
    <property type="protein sequence ID" value="KDN66359.1"/>
    <property type="molecule type" value="Genomic_DNA"/>
</dbReference>
<protein>
    <submittedName>
        <fullName evidence="1">Uncharacterized protein</fullName>
    </submittedName>
</protein>
<evidence type="ECO:0000313" key="1">
    <source>
        <dbReference type="EMBL" id="KDN66359.1"/>
    </source>
</evidence>
<dbReference type="STRING" id="1173701.A0A066XFD2"/>
<dbReference type="HOGENOM" id="CLU_1098431_0_0_1"/>
<dbReference type="eggNOG" id="ENOG502RZDE">
    <property type="taxonomic scope" value="Eukaryota"/>
</dbReference>
<keyword evidence="2" id="KW-1185">Reference proteome</keyword>
<proteinExistence type="predicted"/>
<dbReference type="AlphaFoldDB" id="A0A066XFD2"/>
<gene>
    <name evidence="1" type="ORF">CSUB01_12378</name>
</gene>
<sequence length="253" mass="28503">MGDVFDSWKEAQTAYVKHIFSPNDTDTENFLIAALDNGFLGATPDDVNTYDISAMIQKLFYPRFMVSIWQTRPWARRPFVLKTNLACHMEAGQRDSSLWPFLPDEDHAKAAVCYKDRLFYLVDIRSQGVKLTTNFPSIRPDIMKSKHWPLTTLFGTETMDGTRWGGVTKEDIVAAAYGGYVAGGYMNNVFHPNYTDVSPQSPVWSGLGNRSPGYVDMNLCQNLYTIVGNVVHGDPRNHTAWPCAPLNEILPLQ</sequence>
<dbReference type="OrthoDB" id="3257981at2759"/>
<organism evidence="1 2">
    <name type="scientific">Colletotrichum sublineola</name>
    <name type="common">Sorghum anthracnose fungus</name>
    <dbReference type="NCBI Taxonomy" id="1173701"/>
    <lineage>
        <taxon>Eukaryota</taxon>
        <taxon>Fungi</taxon>
        <taxon>Dikarya</taxon>
        <taxon>Ascomycota</taxon>
        <taxon>Pezizomycotina</taxon>
        <taxon>Sordariomycetes</taxon>
        <taxon>Hypocreomycetidae</taxon>
        <taxon>Glomerellales</taxon>
        <taxon>Glomerellaceae</taxon>
        <taxon>Colletotrichum</taxon>
        <taxon>Colletotrichum graminicola species complex</taxon>
    </lineage>
</organism>
<name>A0A066XFD2_COLSU</name>